<reference evidence="2" key="2">
    <citation type="submission" date="2021-03" db="EMBL/GenBank/DDBJ databases">
        <authorList>
            <person name="Alouane T."/>
            <person name="Langin T."/>
            <person name="Bonhomme L."/>
        </authorList>
    </citation>
    <scope>NUCLEOTIDE SEQUENCE</scope>
    <source>
        <strain evidence="2">MDC_Fg202</strain>
    </source>
</reference>
<organism evidence="2 4">
    <name type="scientific">Gibberella zeae</name>
    <name type="common">Wheat head blight fungus</name>
    <name type="synonym">Fusarium graminearum</name>
    <dbReference type="NCBI Taxonomy" id="5518"/>
    <lineage>
        <taxon>Eukaryota</taxon>
        <taxon>Fungi</taxon>
        <taxon>Dikarya</taxon>
        <taxon>Ascomycota</taxon>
        <taxon>Pezizomycotina</taxon>
        <taxon>Sordariomycetes</taxon>
        <taxon>Hypocreomycetidae</taxon>
        <taxon>Hypocreales</taxon>
        <taxon>Nectriaceae</taxon>
        <taxon>Fusarium</taxon>
    </lineage>
</organism>
<evidence type="ECO:0000256" key="1">
    <source>
        <dbReference type="SAM" id="MobiDB-lite"/>
    </source>
</evidence>
<proteinExistence type="predicted"/>
<sequence>MGCSHVRRESLLIPKKDGTSMLVAGVLKAEVRSPCDRLGSRRRGCPMPHEIGSGKEKGSLNDDRPIDDEIDHQETQKWIGGVALGLCVHPPEHIVEANQPSN</sequence>
<evidence type="ECO:0000313" key="2">
    <source>
        <dbReference type="EMBL" id="CAG2004987.1"/>
    </source>
</evidence>
<evidence type="ECO:0000313" key="4">
    <source>
        <dbReference type="Proteomes" id="UP000746612"/>
    </source>
</evidence>
<dbReference type="OrthoDB" id="5078510at2759"/>
<gene>
    <name evidence="3" type="ORF">FUG_LOCUS541903</name>
    <name evidence="2" type="ORF">MDCFG202_LOCUS496297</name>
</gene>
<feature type="region of interest" description="Disordered" evidence="1">
    <location>
        <begin position="37"/>
        <end position="66"/>
    </location>
</feature>
<dbReference type="EMBL" id="CAAKMV010000185">
    <property type="protein sequence ID" value="VIO63765.1"/>
    <property type="molecule type" value="Genomic_DNA"/>
</dbReference>
<name>A0A4V6J9V9_GIBZA</name>
<feature type="compositionally biased region" description="Basic and acidic residues" evidence="1">
    <location>
        <begin position="52"/>
        <end position="64"/>
    </location>
</feature>
<evidence type="ECO:0000313" key="3">
    <source>
        <dbReference type="EMBL" id="VIO63765.1"/>
    </source>
</evidence>
<protein>
    <submittedName>
        <fullName evidence="2">Uncharacterized protein</fullName>
    </submittedName>
</protein>
<dbReference type="OMA" id="MGCSHVR"/>
<dbReference type="Proteomes" id="UP000746612">
    <property type="component" value="Unassembled WGS sequence"/>
</dbReference>
<reference evidence="3" key="1">
    <citation type="submission" date="2019-04" db="EMBL/GenBank/DDBJ databases">
        <authorList>
            <person name="Melise S."/>
            <person name="Noan J."/>
            <person name="Okalmin O."/>
        </authorList>
    </citation>
    <scope>NUCLEOTIDE SEQUENCE</scope>
    <source>
        <strain evidence="3">FN9</strain>
    </source>
</reference>
<accession>A0A4V6J9V9</accession>
<dbReference type="EMBL" id="CAJPIJ010000183">
    <property type="protein sequence ID" value="CAG2004987.1"/>
    <property type="molecule type" value="Genomic_DNA"/>
</dbReference>
<dbReference type="AlphaFoldDB" id="A0A4V6J9V9"/>